<comment type="caution">
    <text evidence="3">The sequence shown here is derived from an EMBL/GenBank/DDBJ whole genome shotgun (WGS) entry which is preliminary data.</text>
</comment>
<reference evidence="3 4" key="1">
    <citation type="journal article" date="2024" name="bioRxiv">
        <title>Comparative genomics of Cryptococcus and Kwoniella reveals pathogenesis evolution and contrasting karyotype dynamics via intercentromeric recombination or chromosome fusion.</title>
        <authorList>
            <person name="Coelho M.A."/>
            <person name="David-Palma M."/>
            <person name="Shea T."/>
            <person name="Bowers K."/>
            <person name="McGinley-Smith S."/>
            <person name="Mohammad A.W."/>
            <person name="Gnirke A."/>
            <person name="Yurkov A.M."/>
            <person name="Nowrousian M."/>
            <person name="Sun S."/>
            <person name="Cuomo C.A."/>
            <person name="Heitman J."/>
        </authorList>
    </citation>
    <scope>NUCLEOTIDE SEQUENCE [LARGE SCALE GENOMIC DNA]</scope>
    <source>
        <strain evidence="3 4">CBS 13917</strain>
    </source>
</reference>
<protein>
    <recommendedName>
        <fullName evidence="2">F-box domain-containing protein</fullName>
    </recommendedName>
</protein>
<dbReference type="AlphaFoldDB" id="A0AAW0Z184"/>
<feature type="compositionally biased region" description="Low complexity" evidence="1">
    <location>
        <begin position="255"/>
        <end position="267"/>
    </location>
</feature>
<organism evidence="3 4">
    <name type="scientific">Kwoniella newhampshirensis</name>
    <dbReference type="NCBI Taxonomy" id="1651941"/>
    <lineage>
        <taxon>Eukaryota</taxon>
        <taxon>Fungi</taxon>
        <taxon>Dikarya</taxon>
        <taxon>Basidiomycota</taxon>
        <taxon>Agaricomycotina</taxon>
        <taxon>Tremellomycetes</taxon>
        <taxon>Tremellales</taxon>
        <taxon>Cryptococcaceae</taxon>
        <taxon>Kwoniella</taxon>
    </lineage>
</organism>
<dbReference type="RefSeq" id="XP_066804287.1">
    <property type="nucleotide sequence ID" value="XM_066945598.1"/>
</dbReference>
<feature type="domain" description="F-box" evidence="2">
    <location>
        <begin position="19"/>
        <end position="52"/>
    </location>
</feature>
<sequence length="613" mass="68866">MGSRGPMALPTDPLHALGPSLFLSILSHLPLQPLINASLVHPTWHALISSHPTTLFRPLAHRLGIERHHLHSLEAAEQTTSFSISSAGSADPDEAPGWEIEEPDLDLDVDLEAEEPGARVDWRGVVKAWIKLQRNWKWGRAKGSWLTPGRNTVWRMKVDEEEKTLLTTSRLDGILVSDLETSEPLFEYVDVAPYAHLEFIKGFAIFNIGHDHRLEVHLTPSAVRRLPPHLQSLPSSRRSLTYDRGYSFTTQAEYTTPTSPSSASDTPPRGHLTYFRTIRPPTNCLAFRARVDHEDVEEDARVVLGTAGEEAVYIWDLEDKGKVETYPIPESQRERPNYIEFDDDFVFLCGATQLHVISRRSKNRIASFPSDHPTNRDLGDAVYVVHPQLAFIPERRAFANASLIGRASVEGRWREDRRFSDLVEEAMQELAPNREFNACHYTSSDLFCTTASGIVHVLRDYREVLAIEDAQKRDETILASLLTIVVKDPVQQLATYGDHVAVTTSENVILLETSSLPSPPYNFPFSPSAAPSDMWSRSKLVLTSLRQVHPRGLQQASCLQMDRENVYLVYWALGEMDAGGVEDEEIGVTSVPPPEATSDFGICVKKWDFGLRR</sequence>
<name>A0AAW0Z184_9TREE</name>
<evidence type="ECO:0000313" key="3">
    <source>
        <dbReference type="EMBL" id="KAK8861662.1"/>
    </source>
</evidence>
<dbReference type="Proteomes" id="UP001388673">
    <property type="component" value="Unassembled WGS sequence"/>
</dbReference>
<dbReference type="Pfam" id="PF00646">
    <property type="entry name" value="F-box"/>
    <property type="match status" value="1"/>
</dbReference>
<evidence type="ECO:0000313" key="4">
    <source>
        <dbReference type="Proteomes" id="UP001388673"/>
    </source>
</evidence>
<dbReference type="SUPFAM" id="SSF81383">
    <property type="entry name" value="F-box domain"/>
    <property type="match status" value="1"/>
</dbReference>
<proteinExistence type="predicted"/>
<dbReference type="SUPFAM" id="SSF50998">
    <property type="entry name" value="Quinoprotein alcohol dehydrogenase-like"/>
    <property type="match status" value="1"/>
</dbReference>
<dbReference type="InterPro" id="IPR001810">
    <property type="entry name" value="F-box_dom"/>
</dbReference>
<dbReference type="InterPro" id="IPR011047">
    <property type="entry name" value="Quinoprotein_ADH-like_sf"/>
</dbReference>
<dbReference type="KEGG" id="kne:92179743"/>
<feature type="region of interest" description="Disordered" evidence="1">
    <location>
        <begin position="251"/>
        <end position="270"/>
    </location>
</feature>
<evidence type="ECO:0000259" key="2">
    <source>
        <dbReference type="Pfam" id="PF00646"/>
    </source>
</evidence>
<dbReference type="GeneID" id="92179743"/>
<accession>A0AAW0Z184</accession>
<dbReference type="EMBL" id="JBCAWK010000004">
    <property type="protein sequence ID" value="KAK8861662.1"/>
    <property type="molecule type" value="Genomic_DNA"/>
</dbReference>
<evidence type="ECO:0000256" key="1">
    <source>
        <dbReference type="SAM" id="MobiDB-lite"/>
    </source>
</evidence>
<gene>
    <name evidence="3" type="ORF">IAR55_002485</name>
</gene>
<dbReference type="Gene3D" id="1.20.1280.50">
    <property type="match status" value="1"/>
</dbReference>
<keyword evidence="4" id="KW-1185">Reference proteome</keyword>
<dbReference type="InterPro" id="IPR036047">
    <property type="entry name" value="F-box-like_dom_sf"/>
</dbReference>